<name>B8BZC0_THAPS</name>
<feature type="domain" description="Helicase C-terminal" evidence="6">
    <location>
        <begin position="275"/>
        <end position="418"/>
    </location>
</feature>
<evidence type="ECO:0000259" key="6">
    <source>
        <dbReference type="PROSITE" id="PS51194"/>
    </source>
</evidence>
<keyword evidence="1" id="KW-0547">Nucleotide-binding</keyword>
<dbReference type="CDD" id="cd18793">
    <property type="entry name" value="SF2_C_SNF"/>
    <property type="match status" value="1"/>
</dbReference>
<dbReference type="PaxDb" id="35128-Thaps268687"/>
<proteinExistence type="predicted"/>
<evidence type="ECO:0000256" key="4">
    <source>
        <dbReference type="ARBA" id="ARBA00022840"/>
    </source>
</evidence>
<evidence type="ECO:0000259" key="5">
    <source>
        <dbReference type="PROSITE" id="PS51192"/>
    </source>
</evidence>
<sequence>MRRLVLAFDMGLGKMQCLIESIACFFFRCPRRLFVIAPVSLAEDWRRTAEEATGLKLDNPKKKKSKGKKKAIDGYKQVLSDFPDCDYGTFVICDECHSMQSMSSKRTEEALKLMFPKRCRGVLLLSGTPMKNGRPSNLFPLLKAVKHPFGDNQKRFEFFFCNGQNRTLNGRQIWDNSGSSNLNELHAHTASHIFRMTKDECMSVELSPKKREYKKIPVSSRYELRYNQTLKDLANTFSFLQANPNLHDSVDNGILAPFNKLRQVSSFAKMDATVALADSILKEEESIVIFSSFVDVAKGVQRCLQDRGWNGELLTGEVPSSKRQAMIDDFQSGVSPVFVCTYGAGGVGLTLTAACTVILIDRPWTPGDVNQAEDRVRRIGQTRPVRSIWIQAFPIDEQIDALLDHKEVNSVTAVDGIKGCGNNKAAPKISIGLLVKTVLDNQGSQS</sequence>
<dbReference type="GO" id="GO:0031297">
    <property type="term" value="P:replication fork processing"/>
    <property type="evidence" value="ECO:0000318"/>
    <property type="project" value="GO_Central"/>
</dbReference>
<dbReference type="GO" id="GO:0005524">
    <property type="term" value="F:ATP binding"/>
    <property type="evidence" value="ECO:0007669"/>
    <property type="project" value="UniProtKB-KW"/>
</dbReference>
<dbReference type="InterPro" id="IPR014001">
    <property type="entry name" value="Helicase_ATP-bd"/>
</dbReference>
<accession>B8BZC0</accession>
<dbReference type="PROSITE" id="PS51192">
    <property type="entry name" value="HELICASE_ATP_BIND_1"/>
    <property type="match status" value="1"/>
</dbReference>
<evidence type="ECO:0000256" key="2">
    <source>
        <dbReference type="ARBA" id="ARBA00022801"/>
    </source>
</evidence>
<dbReference type="PROSITE" id="PS51194">
    <property type="entry name" value="HELICASE_CTER"/>
    <property type="match status" value="1"/>
</dbReference>
<dbReference type="InParanoid" id="B8BZC0"/>
<evidence type="ECO:0000256" key="1">
    <source>
        <dbReference type="ARBA" id="ARBA00022741"/>
    </source>
</evidence>
<dbReference type="InterPro" id="IPR027417">
    <property type="entry name" value="P-loop_NTPase"/>
</dbReference>
<dbReference type="Gene3D" id="3.40.50.300">
    <property type="entry name" value="P-loop containing nucleotide triphosphate hydrolases"/>
    <property type="match status" value="1"/>
</dbReference>
<dbReference type="GO" id="GO:0043596">
    <property type="term" value="C:nuclear replication fork"/>
    <property type="evidence" value="ECO:0000318"/>
    <property type="project" value="GO_Central"/>
</dbReference>
<dbReference type="PANTHER" id="PTHR45766">
    <property type="entry name" value="DNA ANNEALING HELICASE AND ENDONUCLEASE ZRANB3 FAMILY MEMBER"/>
    <property type="match status" value="1"/>
</dbReference>
<dbReference type="SMART" id="SM00490">
    <property type="entry name" value="HELICc"/>
    <property type="match status" value="1"/>
</dbReference>
<dbReference type="PANTHER" id="PTHR45766:SF3">
    <property type="entry name" value="DNA ANNEALING HELICASE AND ENDONUCLEASE ZRANB3"/>
    <property type="match status" value="1"/>
</dbReference>
<reference evidence="7 8" key="1">
    <citation type="journal article" date="2004" name="Science">
        <title>The genome of the diatom Thalassiosira pseudonana: ecology, evolution, and metabolism.</title>
        <authorList>
            <person name="Armbrust E.V."/>
            <person name="Berges J.A."/>
            <person name="Bowler C."/>
            <person name="Green B.R."/>
            <person name="Martinez D."/>
            <person name="Putnam N.H."/>
            <person name="Zhou S."/>
            <person name="Allen A.E."/>
            <person name="Apt K.E."/>
            <person name="Bechner M."/>
            <person name="Brzezinski M.A."/>
            <person name="Chaal B.K."/>
            <person name="Chiovitti A."/>
            <person name="Davis A.K."/>
            <person name="Demarest M.S."/>
            <person name="Detter J.C."/>
            <person name="Glavina T."/>
            <person name="Goodstein D."/>
            <person name="Hadi M.Z."/>
            <person name="Hellsten U."/>
            <person name="Hildebrand M."/>
            <person name="Jenkins B.D."/>
            <person name="Jurka J."/>
            <person name="Kapitonov V.V."/>
            <person name="Kroger N."/>
            <person name="Lau W.W."/>
            <person name="Lane T.W."/>
            <person name="Larimer F.W."/>
            <person name="Lippmeier J.C."/>
            <person name="Lucas S."/>
            <person name="Medina M."/>
            <person name="Montsant A."/>
            <person name="Obornik M."/>
            <person name="Parker M.S."/>
            <person name="Palenik B."/>
            <person name="Pazour G.J."/>
            <person name="Richardson P.M."/>
            <person name="Rynearson T.A."/>
            <person name="Saito M.A."/>
            <person name="Schwartz D.C."/>
            <person name="Thamatrakoln K."/>
            <person name="Valentin K."/>
            <person name="Vardi A."/>
            <person name="Wilkerson F.P."/>
            <person name="Rokhsar D.S."/>
        </authorList>
    </citation>
    <scope>NUCLEOTIDE SEQUENCE [LARGE SCALE GENOMIC DNA]</scope>
    <source>
        <strain evidence="7 8">CCMP1335</strain>
    </source>
</reference>
<dbReference type="GO" id="GO:0004520">
    <property type="term" value="F:DNA endonuclease activity"/>
    <property type="evidence" value="ECO:0000318"/>
    <property type="project" value="GO_Central"/>
</dbReference>
<dbReference type="GO" id="GO:0016787">
    <property type="term" value="F:hydrolase activity"/>
    <property type="evidence" value="ECO:0007669"/>
    <property type="project" value="UniProtKB-KW"/>
</dbReference>
<dbReference type="EMBL" id="CM000641">
    <property type="protein sequence ID" value="EED93324.1"/>
    <property type="molecule type" value="Genomic_DNA"/>
</dbReference>
<dbReference type="Proteomes" id="UP000001449">
    <property type="component" value="Chromosome 4"/>
</dbReference>
<dbReference type="InterPro" id="IPR038718">
    <property type="entry name" value="SNF2-like_sf"/>
</dbReference>
<dbReference type="InterPro" id="IPR001650">
    <property type="entry name" value="Helicase_C-like"/>
</dbReference>
<keyword evidence="8" id="KW-1185">Reference proteome</keyword>
<dbReference type="InterPro" id="IPR000330">
    <property type="entry name" value="SNF2_N"/>
</dbReference>
<dbReference type="AlphaFoldDB" id="B8BZC0"/>
<feature type="domain" description="Helicase ATP-binding" evidence="5">
    <location>
        <begin position="1"/>
        <end position="147"/>
    </location>
</feature>
<dbReference type="Pfam" id="PF00271">
    <property type="entry name" value="Helicase_C"/>
    <property type="match status" value="1"/>
</dbReference>
<dbReference type="KEGG" id="tps:THAPSDRAFT_268687"/>
<dbReference type="STRING" id="35128.B8BZC0"/>
<keyword evidence="3" id="KW-0347">Helicase</keyword>
<keyword evidence="2" id="KW-0378">Hydrolase</keyword>
<evidence type="ECO:0008006" key="9">
    <source>
        <dbReference type="Google" id="ProtNLM"/>
    </source>
</evidence>
<gene>
    <name evidence="7" type="ORF">THAPSDRAFT_268687</name>
</gene>
<keyword evidence="4" id="KW-0067">ATP-binding</keyword>
<dbReference type="InterPro" id="IPR049730">
    <property type="entry name" value="SNF2/RAD54-like_C"/>
</dbReference>
<evidence type="ECO:0000313" key="8">
    <source>
        <dbReference type="Proteomes" id="UP000001449"/>
    </source>
</evidence>
<dbReference type="GeneID" id="7447952"/>
<dbReference type="Gene3D" id="3.40.50.10810">
    <property type="entry name" value="Tandem AAA-ATPase domain"/>
    <property type="match status" value="1"/>
</dbReference>
<dbReference type="HOGENOM" id="CLU_000315_33_4_1"/>
<organism evidence="7 8">
    <name type="scientific">Thalassiosira pseudonana</name>
    <name type="common">Marine diatom</name>
    <name type="synonym">Cyclotella nana</name>
    <dbReference type="NCBI Taxonomy" id="35128"/>
    <lineage>
        <taxon>Eukaryota</taxon>
        <taxon>Sar</taxon>
        <taxon>Stramenopiles</taxon>
        <taxon>Ochrophyta</taxon>
        <taxon>Bacillariophyta</taxon>
        <taxon>Coscinodiscophyceae</taxon>
        <taxon>Thalassiosirophycidae</taxon>
        <taxon>Thalassiosirales</taxon>
        <taxon>Thalassiosiraceae</taxon>
        <taxon>Thalassiosira</taxon>
    </lineage>
</organism>
<dbReference type="eggNOG" id="KOG1000">
    <property type="taxonomic scope" value="Eukaryota"/>
</dbReference>
<protein>
    <recommendedName>
        <fullName evidence="9">P-loop containing nucleoside triphosphate hydrolase protein</fullName>
    </recommendedName>
</protein>
<dbReference type="SUPFAM" id="SSF52540">
    <property type="entry name" value="P-loop containing nucleoside triphosphate hydrolases"/>
    <property type="match status" value="2"/>
</dbReference>
<evidence type="ECO:0000256" key="3">
    <source>
        <dbReference type="ARBA" id="ARBA00022806"/>
    </source>
</evidence>
<dbReference type="RefSeq" id="XP_002289787.1">
    <property type="nucleotide sequence ID" value="XM_002289751.1"/>
</dbReference>
<evidence type="ECO:0000313" key="7">
    <source>
        <dbReference type="EMBL" id="EED93324.1"/>
    </source>
</evidence>
<dbReference type="GO" id="GO:0006281">
    <property type="term" value="P:DNA repair"/>
    <property type="evidence" value="ECO:0000318"/>
    <property type="project" value="GO_Central"/>
</dbReference>
<dbReference type="GO" id="GO:0004386">
    <property type="term" value="F:helicase activity"/>
    <property type="evidence" value="ECO:0007669"/>
    <property type="project" value="UniProtKB-KW"/>
</dbReference>
<dbReference type="Pfam" id="PF00176">
    <property type="entry name" value="SNF2-rel_dom"/>
    <property type="match status" value="1"/>
</dbReference>
<reference evidence="7 8" key="2">
    <citation type="journal article" date="2008" name="Nature">
        <title>The Phaeodactylum genome reveals the evolutionary history of diatom genomes.</title>
        <authorList>
            <person name="Bowler C."/>
            <person name="Allen A.E."/>
            <person name="Badger J.H."/>
            <person name="Grimwood J."/>
            <person name="Jabbari K."/>
            <person name="Kuo A."/>
            <person name="Maheswari U."/>
            <person name="Martens C."/>
            <person name="Maumus F."/>
            <person name="Otillar R.P."/>
            <person name="Rayko E."/>
            <person name="Salamov A."/>
            <person name="Vandepoele K."/>
            <person name="Beszteri B."/>
            <person name="Gruber A."/>
            <person name="Heijde M."/>
            <person name="Katinka M."/>
            <person name="Mock T."/>
            <person name="Valentin K."/>
            <person name="Verret F."/>
            <person name="Berges J.A."/>
            <person name="Brownlee C."/>
            <person name="Cadoret J.P."/>
            <person name="Chiovitti A."/>
            <person name="Choi C.J."/>
            <person name="Coesel S."/>
            <person name="De Martino A."/>
            <person name="Detter J.C."/>
            <person name="Durkin C."/>
            <person name="Falciatore A."/>
            <person name="Fournet J."/>
            <person name="Haruta M."/>
            <person name="Huysman M.J."/>
            <person name="Jenkins B.D."/>
            <person name="Jiroutova K."/>
            <person name="Jorgensen R.E."/>
            <person name="Joubert Y."/>
            <person name="Kaplan A."/>
            <person name="Kroger N."/>
            <person name="Kroth P.G."/>
            <person name="La Roche J."/>
            <person name="Lindquist E."/>
            <person name="Lommer M."/>
            <person name="Martin-Jezequel V."/>
            <person name="Lopez P.J."/>
            <person name="Lucas S."/>
            <person name="Mangogna M."/>
            <person name="McGinnis K."/>
            <person name="Medlin L.K."/>
            <person name="Montsant A."/>
            <person name="Oudot-Le Secq M.P."/>
            <person name="Napoli C."/>
            <person name="Obornik M."/>
            <person name="Parker M.S."/>
            <person name="Petit J.L."/>
            <person name="Porcel B.M."/>
            <person name="Poulsen N."/>
            <person name="Robison M."/>
            <person name="Rychlewski L."/>
            <person name="Rynearson T.A."/>
            <person name="Schmutz J."/>
            <person name="Shapiro H."/>
            <person name="Siaut M."/>
            <person name="Stanley M."/>
            <person name="Sussman M.R."/>
            <person name="Taylor A.R."/>
            <person name="Vardi A."/>
            <person name="von Dassow P."/>
            <person name="Vyverman W."/>
            <person name="Willis A."/>
            <person name="Wyrwicz L.S."/>
            <person name="Rokhsar D.S."/>
            <person name="Weissenbach J."/>
            <person name="Armbrust E.V."/>
            <person name="Green B.R."/>
            <person name="Van de Peer Y."/>
            <person name="Grigoriev I.V."/>
        </authorList>
    </citation>
    <scope>NUCLEOTIDE SEQUENCE [LARGE SCALE GENOMIC DNA]</scope>
    <source>
        <strain evidence="7 8">CCMP1335</strain>
    </source>
</reference>